<organism evidence="1">
    <name type="scientific">marine metagenome</name>
    <dbReference type="NCBI Taxonomy" id="408172"/>
    <lineage>
        <taxon>unclassified sequences</taxon>
        <taxon>metagenomes</taxon>
        <taxon>ecological metagenomes</taxon>
    </lineage>
</organism>
<reference evidence="1" key="1">
    <citation type="submission" date="2018-05" db="EMBL/GenBank/DDBJ databases">
        <authorList>
            <person name="Lanie J.A."/>
            <person name="Ng W.-L."/>
            <person name="Kazmierczak K.M."/>
            <person name="Andrzejewski T.M."/>
            <person name="Davidsen T.M."/>
            <person name="Wayne K.J."/>
            <person name="Tettelin H."/>
            <person name="Glass J.I."/>
            <person name="Rusch D."/>
            <person name="Podicherti R."/>
            <person name="Tsui H.-C.T."/>
            <person name="Winkler M.E."/>
        </authorList>
    </citation>
    <scope>NUCLEOTIDE SEQUENCE</scope>
</reference>
<evidence type="ECO:0000313" key="1">
    <source>
        <dbReference type="EMBL" id="SVE42583.1"/>
    </source>
</evidence>
<proteinExistence type="predicted"/>
<protein>
    <submittedName>
        <fullName evidence="1">Uncharacterized protein</fullName>
    </submittedName>
</protein>
<dbReference type="EMBL" id="UINC01216445">
    <property type="protein sequence ID" value="SVE42583.1"/>
    <property type="molecule type" value="Genomic_DNA"/>
</dbReference>
<accession>A0A383DE34</accession>
<sequence>MLLISQNDGNYDIKPLKDSFRDRLAWN</sequence>
<dbReference type="AlphaFoldDB" id="A0A383DE34"/>
<gene>
    <name evidence="1" type="ORF">METZ01_LOCUS495437</name>
</gene>
<name>A0A383DE34_9ZZZZ</name>